<dbReference type="SMART" id="SM00220">
    <property type="entry name" value="S_TKc"/>
    <property type="match status" value="1"/>
</dbReference>
<dbReference type="CDD" id="cd01098">
    <property type="entry name" value="PAN_AP_plant"/>
    <property type="match status" value="1"/>
</dbReference>
<name>A0ABM1QDP4_CAMSA</name>
<dbReference type="InterPro" id="IPR011009">
    <property type="entry name" value="Kinase-like_dom_sf"/>
</dbReference>
<feature type="domain" description="Protein kinase" evidence="11">
    <location>
        <begin position="357"/>
        <end position="644"/>
    </location>
</feature>
<dbReference type="PROSITE" id="PS50948">
    <property type="entry name" value="PAN"/>
    <property type="match status" value="1"/>
</dbReference>
<dbReference type="PROSITE" id="PS50011">
    <property type="entry name" value="PROTEIN_KINASE_DOM"/>
    <property type="match status" value="1"/>
</dbReference>
<evidence type="ECO:0000259" key="12">
    <source>
        <dbReference type="PROSITE" id="PS50948"/>
    </source>
</evidence>
<dbReference type="InterPro" id="IPR021820">
    <property type="entry name" value="S-locus_recpt_kinase_C"/>
</dbReference>
<evidence type="ECO:0000256" key="4">
    <source>
        <dbReference type="ARBA" id="ARBA00022679"/>
    </source>
</evidence>
<evidence type="ECO:0000313" key="13">
    <source>
        <dbReference type="Proteomes" id="UP000694864"/>
    </source>
</evidence>
<dbReference type="PROSITE" id="PS00107">
    <property type="entry name" value="PROTEIN_KINASE_ATP"/>
    <property type="match status" value="1"/>
</dbReference>
<proteinExistence type="predicted"/>
<dbReference type="SMART" id="SM00473">
    <property type="entry name" value="PAN_AP"/>
    <property type="match status" value="1"/>
</dbReference>
<dbReference type="PANTHER" id="PTHR27002:SF956">
    <property type="entry name" value="PROTEIN KINASE DOMAIN-CONTAINING PROTEIN"/>
    <property type="match status" value="1"/>
</dbReference>
<protein>
    <submittedName>
        <fullName evidence="14">Receptor-like serine/threonine-protein kinase SD1-8</fullName>
    </submittedName>
</protein>
<accession>A0ABM1QDP4</accession>
<evidence type="ECO:0000256" key="9">
    <source>
        <dbReference type="ARBA" id="ARBA00023157"/>
    </source>
</evidence>
<evidence type="ECO:0000256" key="6">
    <source>
        <dbReference type="ARBA" id="ARBA00022741"/>
    </source>
</evidence>
<dbReference type="InterPro" id="IPR000858">
    <property type="entry name" value="S_locus_glycoprot_dom"/>
</dbReference>
<evidence type="ECO:0000256" key="10">
    <source>
        <dbReference type="PROSITE-ProRule" id="PRU10141"/>
    </source>
</evidence>
<evidence type="ECO:0000256" key="7">
    <source>
        <dbReference type="ARBA" id="ARBA00022777"/>
    </source>
</evidence>
<keyword evidence="2" id="KW-1003">Cell membrane</keyword>
<feature type="binding site" evidence="10">
    <location>
        <position position="385"/>
    </location>
    <ligand>
        <name>ATP</name>
        <dbReference type="ChEBI" id="CHEBI:30616"/>
    </ligand>
</feature>
<keyword evidence="5" id="KW-0732">Signal</keyword>
<organism evidence="13 14">
    <name type="scientific">Camelina sativa</name>
    <name type="common">False flax</name>
    <name type="synonym">Myagrum sativum</name>
    <dbReference type="NCBI Taxonomy" id="90675"/>
    <lineage>
        <taxon>Eukaryota</taxon>
        <taxon>Viridiplantae</taxon>
        <taxon>Streptophyta</taxon>
        <taxon>Embryophyta</taxon>
        <taxon>Tracheophyta</taxon>
        <taxon>Spermatophyta</taxon>
        <taxon>Magnoliopsida</taxon>
        <taxon>eudicotyledons</taxon>
        <taxon>Gunneridae</taxon>
        <taxon>Pentapetalae</taxon>
        <taxon>rosids</taxon>
        <taxon>malvids</taxon>
        <taxon>Brassicales</taxon>
        <taxon>Brassicaceae</taxon>
        <taxon>Camelineae</taxon>
        <taxon>Camelina</taxon>
    </lineage>
</organism>
<keyword evidence="7" id="KW-0418">Kinase</keyword>
<dbReference type="Pfam" id="PF00954">
    <property type="entry name" value="S_locus_glycop"/>
    <property type="match status" value="1"/>
</dbReference>
<keyword evidence="6 10" id="KW-0547">Nucleotide-binding</keyword>
<keyword evidence="9" id="KW-1015">Disulfide bond</keyword>
<evidence type="ECO:0000256" key="2">
    <source>
        <dbReference type="ARBA" id="ARBA00022475"/>
    </source>
</evidence>
<feature type="domain" description="Apple" evidence="12">
    <location>
        <begin position="179"/>
        <end position="260"/>
    </location>
</feature>
<reference evidence="14" key="2">
    <citation type="submission" date="2025-08" db="UniProtKB">
        <authorList>
            <consortium name="RefSeq"/>
        </authorList>
    </citation>
    <scope>IDENTIFICATION</scope>
    <source>
        <tissue evidence="14">Leaf</tissue>
    </source>
</reference>
<evidence type="ECO:0000256" key="5">
    <source>
        <dbReference type="ARBA" id="ARBA00022729"/>
    </source>
</evidence>
<dbReference type="Gene3D" id="1.10.510.10">
    <property type="entry name" value="Transferase(Phosphotransferase) domain 1"/>
    <property type="match status" value="1"/>
</dbReference>
<reference evidence="13" key="1">
    <citation type="journal article" date="2014" name="Nat. Commun.">
        <title>The emerging biofuel crop Camelina sativa retains a highly undifferentiated hexaploid genome structure.</title>
        <authorList>
            <person name="Kagale S."/>
            <person name="Koh C."/>
            <person name="Nixon J."/>
            <person name="Bollina V."/>
            <person name="Clarke W.E."/>
            <person name="Tuteja R."/>
            <person name="Spillane C."/>
            <person name="Robinson S.J."/>
            <person name="Links M.G."/>
            <person name="Clarke C."/>
            <person name="Higgins E.E."/>
            <person name="Huebert T."/>
            <person name="Sharpe A.G."/>
            <person name="Parkin I.A."/>
        </authorList>
    </citation>
    <scope>NUCLEOTIDE SEQUENCE [LARGE SCALE GENOMIC DNA]</scope>
    <source>
        <strain evidence="13">cv. DH55</strain>
    </source>
</reference>
<keyword evidence="3" id="KW-0723">Serine/threonine-protein kinase</keyword>
<dbReference type="InterPro" id="IPR003609">
    <property type="entry name" value="Pan_app"/>
</dbReference>
<gene>
    <name evidence="14" type="primary">LOC104714850</name>
</gene>
<sequence>MKLGLDRKSGLNRTLRSWASPHDPSSGEFTYTVDTGGLPQRLLRKGDTITHRADSWNGVGSNGQPATHQSLKFYFTMTEDEITYSFRVIGNESYSKLQMSYTGTLMRFVRAPAAEIWGSPWRNPADLCDNYATCGPYGYCDTNKSPMCDCIKGFKPVNEKAWELKDTKDGCQRKTQLRCKSDKFHRLIKMKLPDTKAVTVDWGIGKKECQNKCLLECNCTAFAIVNMWNGAGSACLIWTGELVDIRQFTAHGQDLYVRLVASDVGDGKSILVRVIKWIAGVTGTLVLCFVMFRFWKRKQKRARAIAAATPPIGILRNSDLQMDGAVISSRRYLSGDNDDLLFLRIEFSTVVTATQNFSSSNKLGEGGYGLVYKGRLPNGTLIAVKRLSETSNQGTNEFKTEVSLIAKLQHINLVRLLGFCVERDEKILIYEYLENQSLDFYLFDKTGSSSTKLSWQQRFAITKGIARGIQYLHQDSRYRIIHRDLKASNILLDKDMIPKISDFGLARIISRNETEANTRKVVGTVGYMAPEYRRGGLFSIKSDVFSFGVLVLELLSGRRNKGFTNLNGDTSLLSCVWRNWEEGNWLETIDPLIVDLSSSSSPPAASLDEVKRCLQIGLLCVQENAYDRPEMSSVVMMLGSEAAIPQPKPSGYCGYYVRKKSYEMGSSLRSMPTDESWTVNQVTTSVIDPR</sequence>
<keyword evidence="2" id="KW-0472">Membrane</keyword>
<comment type="subcellular location">
    <subcellularLocation>
        <location evidence="1">Cell membrane</location>
        <topology evidence="1">Single-pass type I membrane protein</topology>
    </subcellularLocation>
</comment>
<keyword evidence="4" id="KW-0808">Transferase</keyword>
<dbReference type="InterPro" id="IPR001245">
    <property type="entry name" value="Ser-Thr/Tyr_kinase_cat_dom"/>
</dbReference>
<dbReference type="GeneID" id="104714850"/>
<evidence type="ECO:0000313" key="14">
    <source>
        <dbReference type="RefSeq" id="XP_019084882.1"/>
    </source>
</evidence>
<keyword evidence="13" id="KW-1185">Reference proteome</keyword>
<evidence type="ECO:0000256" key="3">
    <source>
        <dbReference type="ARBA" id="ARBA00022527"/>
    </source>
</evidence>
<evidence type="ECO:0000259" key="11">
    <source>
        <dbReference type="PROSITE" id="PS50011"/>
    </source>
</evidence>
<dbReference type="Pfam" id="PF11883">
    <property type="entry name" value="DUF3403"/>
    <property type="match status" value="1"/>
</dbReference>
<dbReference type="Proteomes" id="UP000694864">
    <property type="component" value="Chromosome 9"/>
</dbReference>
<dbReference type="SUPFAM" id="SSF56112">
    <property type="entry name" value="Protein kinase-like (PK-like)"/>
    <property type="match status" value="1"/>
</dbReference>
<keyword evidence="8 10" id="KW-0067">ATP-binding</keyword>
<dbReference type="InterPro" id="IPR000719">
    <property type="entry name" value="Prot_kinase_dom"/>
</dbReference>
<dbReference type="RefSeq" id="XP_019084882.1">
    <property type="nucleotide sequence ID" value="XM_019229337.1"/>
</dbReference>
<dbReference type="InterPro" id="IPR008271">
    <property type="entry name" value="Ser/Thr_kinase_AS"/>
</dbReference>
<dbReference type="CDD" id="cd14066">
    <property type="entry name" value="STKc_IRAK"/>
    <property type="match status" value="1"/>
</dbReference>
<dbReference type="Pfam" id="PF07714">
    <property type="entry name" value="PK_Tyr_Ser-Thr"/>
    <property type="match status" value="1"/>
</dbReference>
<evidence type="ECO:0000256" key="1">
    <source>
        <dbReference type="ARBA" id="ARBA00004251"/>
    </source>
</evidence>
<evidence type="ECO:0000256" key="8">
    <source>
        <dbReference type="ARBA" id="ARBA00022840"/>
    </source>
</evidence>
<dbReference type="Pfam" id="PF08276">
    <property type="entry name" value="PAN_2"/>
    <property type="match status" value="1"/>
</dbReference>
<dbReference type="PROSITE" id="PS00108">
    <property type="entry name" value="PROTEIN_KINASE_ST"/>
    <property type="match status" value="1"/>
</dbReference>
<dbReference type="InterPro" id="IPR017441">
    <property type="entry name" value="Protein_kinase_ATP_BS"/>
</dbReference>
<dbReference type="PANTHER" id="PTHR27002">
    <property type="entry name" value="RECEPTOR-LIKE SERINE/THREONINE-PROTEIN KINASE SD1-8"/>
    <property type="match status" value="1"/>
</dbReference>
<dbReference type="Gene3D" id="3.30.200.20">
    <property type="entry name" value="Phosphorylase Kinase, domain 1"/>
    <property type="match status" value="1"/>
</dbReference>